<comment type="caution">
    <text evidence="7">The sequence shown here is derived from an EMBL/GenBank/DDBJ whole genome shotgun (WGS) entry which is preliminary data.</text>
</comment>
<dbReference type="Proteomes" id="UP000622475">
    <property type="component" value="Unassembled WGS sequence"/>
</dbReference>
<organism evidence="7 8">
    <name type="scientific">Mucilaginibacter myungsuensis</name>
    <dbReference type="NCBI Taxonomy" id="649104"/>
    <lineage>
        <taxon>Bacteria</taxon>
        <taxon>Pseudomonadati</taxon>
        <taxon>Bacteroidota</taxon>
        <taxon>Sphingobacteriia</taxon>
        <taxon>Sphingobacteriales</taxon>
        <taxon>Sphingobacteriaceae</taxon>
        <taxon>Mucilaginibacter</taxon>
    </lineage>
</organism>
<feature type="transmembrane region" description="Helical" evidence="5">
    <location>
        <begin position="369"/>
        <end position="390"/>
    </location>
</feature>
<dbReference type="PANTHER" id="PTHR43471">
    <property type="entry name" value="ABC TRANSPORTER PERMEASE"/>
    <property type="match status" value="1"/>
</dbReference>
<dbReference type="GO" id="GO:0140359">
    <property type="term" value="F:ABC-type transporter activity"/>
    <property type="evidence" value="ECO:0007669"/>
    <property type="project" value="InterPro"/>
</dbReference>
<evidence type="ECO:0000259" key="6">
    <source>
        <dbReference type="Pfam" id="PF12698"/>
    </source>
</evidence>
<dbReference type="Pfam" id="PF12698">
    <property type="entry name" value="ABC2_membrane_3"/>
    <property type="match status" value="1"/>
</dbReference>
<feature type="transmembrane region" description="Helical" evidence="5">
    <location>
        <begin position="396"/>
        <end position="419"/>
    </location>
</feature>
<gene>
    <name evidence="7" type="ORF">IRJ16_00225</name>
</gene>
<dbReference type="SUPFAM" id="SSF53850">
    <property type="entry name" value="Periplasmic binding protein-like II"/>
    <property type="match status" value="1"/>
</dbReference>
<dbReference type="EMBL" id="JADFFL010000001">
    <property type="protein sequence ID" value="MBE9660297.1"/>
    <property type="molecule type" value="Genomic_DNA"/>
</dbReference>
<dbReference type="RefSeq" id="WP_194109503.1">
    <property type="nucleotide sequence ID" value="NZ_JADFFL010000001.1"/>
</dbReference>
<feature type="transmembrane region" description="Helical" evidence="5">
    <location>
        <begin position="174"/>
        <end position="193"/>
    </location>
</feature>
<keyword evidence="2 5" id="KW-0812">Transmembrane</keyword>
<sequence length="443" mass="48811">MNKVFLIIQREYLVRVKKKAFLVSTLLVPGLLLAMYAVIALIYANSDEINAKHIINVKDESGIFAGKFKDNSNLYFSPAKGTLAEAKAELKLTPDFLLVIPADAVKNGGVQILSKTKPNFTITSTIERQMTRIAEDDAIVKAGIDTAKLNAIKPDINIKAIELSDSGEKDSSVGAAYGAGITGAIMIYIALLIYGSQVMRGVIEEKTNRIIEVIVSSVKPFQLMLGKILGIGMVGLTQFLLWIVLSSGVTIIAGKMIAKNDAPAKTEQTVKKNTDQTPQVEDAQPVAPKSPALGFYESLQTIDFGYILSWFIFYFLSGFMLYAALFAAVGSAVDSETETQQFMFPLTLPLLFTYMMSFAFILNSPDSSLAFWLSVIPFTAPIAMMVRLPFGVPDWQLALSAAMMIVGFLFTTWVAARIYRVGILMYGKKSSYKELVKWFFYKE</sequence>
<evidence type="ECO:0000256" key="1">
    <source>
        <dbReference type="ARBA" id="ARBA00004141"/>
    </source>
</evidence>
<evidence type="ECO:0000313" key="7">
    <source>
        <dbReference type="EMBL" id="MBE9660297.1"/>
    </source>
</evidence>
<keyword evidence="3 5" id="KW-1133">Transmembrane helix</keyword>
<accession>A0A929KSD9</accession>
<feature type="transmembrane region" description="Helical" evidence="5">
    <location>
        <begin position="307"/>
        <end position="330"/>
    </location>
</feature>
<dbReference type="InterPro" id="IPR013525">
    <property type="entry name" value="ABC2_TM"/>
</dbReference>
<feature type="transmembrane region" description="Helical" evidence="5">
    <location>
        <begin position="239"/>
        <end position="258"/>
    </location>
</feature>
<evidence type="ECO:0000256" key="4">
    <source>
        <dbReference type="ARBA" id="ARBA00023136"/>
    </source>
</evidence>
<dbReference type="PANTHER" id="PTHR43471:SF3">
    <property type="entry name" value="ABC TRANSPORTER PERMEASE PROTEIN NATB"/>
    <property type="match status" value="1"/>
</dbReference>
<proteinExistence type="predicted"/>
<dbReference type="Gene3D" id="3.40.190.10">
    <property type="entry name" value="Periplasmic binding protein-like II"/>
    <property type="match status" value="1"/>
</dbReference>
<keyword evidence="8" id="KW-1185">Reference proteome</keyword>
<protein>
    <submittedName>
        <fullName evidence="7">ABC transporter permease</fullName>
    </submittedName>
</protein>
<feature type="transmembrane region" description="Helical" evidence="5">
    <location>
        <begin position="342"/>
        <end position="362"/>
    </location>
</feature>
<keyword evidence="4 5" id="KW-0472">Membrane</keyword>
<dbReference type="GO" id="GO:0016020">
    <property type="term" value="C:membrane"/>
    <property type="evidence" value="ECO:0007669"/>
    <property type="project" value="UniProtKB-SubCell"/>
</dbReference>
<feature type="transmembrane region" description="Helical" evidence="5">
    <location>
        <begin position="21"/>
        <end position="44"/>
    </location>
</feature>
<comment type="subcellular location">
    <subcellularLocation>
        <location evidence="1">Membrane</location>
        <topology evidence="1">Multi-pass membrane protein</topology>
    </subcellularLocation>
</comment>
<reference evidence="7" key="1">
    <citation type="submission" date="2020-10" db="EMBL/GenBank/DDBJ databases">
        <title>Mucilaginibacter mali sp. nov., isolated from rhizosphere soil of apple orchard.</title>
        <authorList>
            <person name="Lee J.-S."/>
            <person name="Kim H.S."/>
            <person name="Kim J.-S."/>
        </authorList>
    </citation>
    <scope>NUCLEOTIDE SEQUENCE</scope>
    <source>
        <strain evidence="7">KCTC 22746</strain>
    </source>
</reference>
<feature type="domain" description="ABC-2 type transporter transmembrane" evidence="6">
    <location>
        <begin position="19"/>
        <end position="416"/>
    </location>
</feature>
<evidence type="ECO:0000256" key="2">
    <source>
        <dbReference type="ARBA" id="ARBA00022692"/>
    </source>
</evidence>
<evidence type="ECO:0000313" key="8">
    <source>
        <dbReference type="Proteomes" id="UP000622475"/>
    </source>
</evidence>
<name>A0A929KSD9_9SPHI</name>
<dbReference type="AlphaFoldDB" id="A0A929KSD9"/>
<evidence type="ECO:0000256" key="3">
    <source>
        <dbReference type="ARBA" id="ARBA00022989"/>
    </source>
</evidence>
<evidence type="ECO:0000256" key="5">
    <source>
        <dbReference type="SAM" id="Phobius"/>
    </source>
</evidence>